<dbReference type="GO" id="GO:0046872">
    <property type="term" value="F:metal ion binding"/>
    <property type="evidence" value="ECO:0007669"/>
    <property type="project" value="UniProtKB-KW"/>
</dbReference>
<dbReference type="RefSeq" id="WP_064890580.1">
    <property type="nucleotide sequence ID" value="NZ_LZHS01000022.1"/>
</dbReference>
<keyword evidence="3" id="KW-0408">Iron</keyword>
<evidence type="ECO:0000313" key="7">
    <source>
        <dbReference type="Proteomes" id="UP000192772"/>
    </source>
</evidence>
<keyword evidence="1" id="KW-0004">4Fe-4S</keyword>
<evidence type="ECO:0000256" key="1">
    <source>
        <dbReference type="ARBA" id="ARBA00022485"/>
    </source>
</evidence>
<feature type="domain" description="4Fe-4S ferredoxin-type" evidence="5">
    <location>
        <begin position="42"/>
        <end position="71"/>
    </location>
</feature>
<keyword evidence="4" id="KW-0411">Iron-sulfur</keyword>
<organism evidence="6 7">
    <name type="scientific">Mycolicibacterium elephantis</name>
    <dbReference type="NCBI Taxonomy" id="81858"/>
    <lineage>
        <taxon>Bacteria</taxon>
        <taxon>Bacillati</taxon>
        <taxon>Actinomycetota</taxon>
        <taxon>Actinomycetes</taxon>
        <taxon>Mycobacteriales</taxon>
        <taxon>Mycobacteriaceae</taxon>
        <taxon>Mycolicibacterium</taxon>
    </lineage>
</organism>
<protein>
    <submittedName>
        <fullName evidence="6">4Fe-4S ferredoxin</fullName>
    </submittedName>
</protein>
<evidence type="ECO:0000256" key="4">
    <source>
        <dbReference type="ARBA" id="ARBA00023014"/>
    </source>
</evidence>
<dbReference type="PANTHER" id="PTHR43687:SF5">
    <property type="entry name" value="4FE-4S FERREDOXIN-TYPE DOMAIN-CONTAINING PROTEIN"/>
    <property type="match status" value="1"/>
</dbReference>
<proteinExistence type="predicted"/>
<dbReference type="Proteomes" id="UP000192772">
    <property type="component" value="Unassembled WGS sequence"/>
</dbReference>
<dbReference type="InterPro" id="IPR050572">
    <property type="entry name" value="Fe-S_Ferredoxin"/>
</dbReference>
<evidence type="ECO:0000313" key="6">
    <source>
        <dbReference type="EMBL" id="ORA60129.1"/>
    </source>
</evidence>
<evidence type="ECO:0000256" key="2">
    <source>
        <dbReference type="ARBA" id="ARBA00022723"/>
    </source>
</evidence>
<reference evidence="6 7" key="1">
    <citation type="submission" date="2017-02" db="EMBL/GenBank/DDBJ databases">
        <title>The new phylogeny of genus Mycobacterium.</title>
        <authorList>
            <person name="Tortoli E."/>
            <person name="Trovato A."/>
            <person name="Cirillo D.M."/>
        </authorList>
    </citation>
    <scope>NUCLEOTIDE SEQUENCE [LARGE SCALE GENOMIC DNA]</scope>
    <source>
        <strain evidence="6 7">FI-09383</strain>
    </source>
</reference>
<dbReference type="PROSITE" id="PS00198">
    <property type="entry name" value="4FE4S_FER_1"/>
    <property type="match status" value="1"/>
</dbReference>
<evidence type="ECO:0000256" key="3">
    <source>
        <dbReference type="ARBA" id="ARBA00023004"/>
    </source>
</evidence>
<feature type="domain" description="4Fe-4S ferredoxin-type" evidence="5">
    <location>
        <begin position="10"/>
        <end position="40"/>
    </location>
</feature>
<dbReference type="PANTHER" id="PTHR43687">
    <property type="entry name" value="ADENYLYLSULFATE REDUCTASE, BETA SUBUNIT"/>
    <property type="match status" value="1"/>
</dbReference>
<dbReference type="GO" id="GO:0051539">
    <property type="term" value="F:4 iron, 4 sulfur cluster binding"/>
    <property type="evidence" value="ECO:0007669"/>
    <property type="project" value="UniProtKB-KW"/>
</dbReference>
<comment type="caution">
    <text evidence="6">The sequence shown here is derived from an EMBL/GenBank/DDBJ whole genome shotgun (WGS) entry which is preliminary data.</text>
</comment>
<accession>A0A1X0CJH6</accession>
<dbReference type="InterPro" id="IPR017896">
    <property type="entry name" value="4Fe4S_Fe-S-bd"/>
</dbReference>
<gene>
    <name evidence="6" type="ORF">BST23_23545</name>
</gene>
<keyword evidence="2" id="KW-0479">Metal-binding</keyword>
<dbReference type="STRING" id="81858.BST23_23545"/>
<sequence length="75" mass="8152">MALVSSRLDVPVTIDQNKCIDGCTLCVDMCPLDSLAIHPDTNKAYMHVDECWYCGPCAARCPVGAVTVDIPLLLR</sequence>
<dbReference type="InterPro" id="IPR017900">
    <property type="entry name" value="4Fe4S_Fe_S_CS"/>
</dbReference>
<dbReference type="SUPFAM" id="SSF54862">
    <property type="entry name" value="4Fe-4S ferredoxins"/>
    <property type="match status" value="1"/>
</dbReference>
<evidence type="ECO:0000259" key="5">
    <source>
        <dbReference type="PROSITE" id="PS51379"/>
    </source>
</evidence>
<dbReference type="OrthoDB" id="9800445at2"/>
<dbReference type="EMBL" id="MVHP01000039">
    <property type="protein sequence ID" value="ORA60129.1"/>
    <property type="molecule type" value="Genomic_DNA"/>
</dbReference>
<dbReference type="PROSITE" id="PS51379">
    <property type="entry name" value="4FE4S_FER_2"/>
    <property type="match status" value="2"/>
</dbReference>
<dbReference type="Pfam" id="PF12838">
    <property type="entry name" value="Fer4_7"/>
    <property type="match status" value="1"/>
</dbReference>
<accession>A0A1A0QXV4</accession>
<dbReference type="AlphaFoldDB" id="A0A1A0QXV4"/>
<name>A0A1A0QXV4_9MYCO</name>
<dbReference type="Gene3D" id="3.30.70.20">
    <property type="match status" value="1"/>
</dbReference>